<evidence type="ECO:0000256" key="1">
    <source>
        <dbReference type="SAM" id="MobiDB-lite"/>
    </source>
</evidence>
<evidence type="ECO:0000256" key="2">
    <source>
        <dbReference type="SAM" id="Phobius"/>
    </source>
</evidence>
<keyword evidence="2" id="KW-0472">Membrane</keyword>
<feature type="region of interest" description="Disordered" evidence="1">
    <location>
        <begin position="81"/>
        <end position="118"/>
    </location>
</feature>
<feature type="transmembrane region" description="Helical" evidence="2">
    <location>
        <begin position="175"/>
        <end position="198"/>
    </location>
</feature>
<reference evidence="4" key="1">
    <citation type="journal article" date="2012" name="Proc. Natl. Acad. Sci. U.S.A.">
        <title>Antigenic diversity is generated by distinct evolutionary mechanisms in African trypanosome species.</title>
        <authorList>
            <person name="Jackson A.P."/>
            <person name="Berry A."/>
            <person name="Aslett M."/>
            <person name="Allison H.C."/>
            <person name="Burton P."/>
            <person name="Vavrova-Anderson J."/>
            <person name="Brown R."/>
            <person name="Browne H."/>
            <person name="Corton N."/>
            <person name="Hauser H."/>
            <person name="Gamble J."/>
            <person name="Gilderthorp R."/>
            <person name="Marcello L."/>
            <person name="McQuillan J."/>
            <person name="Otto T.D."/>
            <person name="Quail M.A."/>
            <person name="Sanders M.J."/>
            <person name="van Tonder A."/>
            <person name="Ginger M.L."/>
            <person name="Field M.C."/>
            <person name="Barry J.D."/>
            <person name="Hertz-Fowler C."/>
            <person name="Berriman M."/>
        </authorList>
    </citation>
    <scope>NUCLEOTIDE SEQUENCE</scope>
    <source>
        <strain evidence="4">Y486</strain>
    </source>
</reference>
<organism evidence="4">
    <name type="scientific">Trypanosoma vivax (strain Y486)</name>
    <dbReference type="NCBI Taxonomy" id="1055687"/>
    <lineage>
        <taxon>Eukaryota</taxon>
        <taxon>Discoba</taxon>
        <taxon>Euglenozoa</taxon>
        <taxon>Kinetoplastea</taxon>
        <taxon>Metakinetoplastina</taxon>
        <taxon>Trypanosomatida</taxon>
        <taxon>Trypanosomatidae</taxon>
        <taxon>Trypanosoma</taxon>
        <taxon>Duttonella</taxon>
    </lineage>
</organism>
<feature type="compositionally biased region" description="Basic and acidic residues" evidence="1">
    <location>
        <begin position="89"/>
        <end position="102"/>
    </location>
</feature>
<name>G0TT52_TRYVY</name>
<dbReference type="EMBL" id="HE573019">
    <property type="protein sequence ID" value="CCC47133.1"/>
    <property type="molecule type" value="Genomic_DNA"/>
</dbReference>
<keyword evidence="2" id="KW-0812">Transmembrane</keyword>
<proteinExistence type="predicted"/>
<feature type="transmembrane region" description="Helical" evidence="2">
    <location>
        <begin position="331"/>
        <end position="357"/>
    </location>
</feature>
<evidence type="ECO:0000256" key="3">
    <source>
        <dbReference type="SAM" id="SignalP"/>
    </source>
</evidence>
<keyword evidence="2" id="KW-1133">Transmembrane helix</keyword>
<feature type="chain" id="PRO_5003409712" evidence="3">
    <location>
        <begin position="21"/>
        <end position="396"/>
    </location>
</feature>
<sequence length="396" mass="44423">MYLSLILICYLALVSHGVMSSDTRRNDPVVLSLRDSLKAAGVDPLPVPPRELGVHATCLKYGLSCDDRYVEFLKEELRKSLKSSPVPGHPEESLETPRKSTENSEDVGSSWEQRAHASAGDEVQLENLLRLRNVLRDQLTEQQSSRGFLRCEGSQLVAWFIHLIAEFHSAFVEQYWGFIMLRLFPCVLLTALLTWLFFGDRIPHEHLCGLLRDDPTPFLSAVYSRRGSSRSVAEFVMERESYIGTSGGTAVPQDSTPSSLLVKVSNDLVSEHRRSRWTLTRFALAESYNDSNTTAIVLKLRLILSASAFTMLLASLFSLPTRLSNLQDGGFLLQALSMIFPTWFRTAAALYFTWFCVGGSLAYSGWEAVSACSGLLLFYRDEAALHESVLEDMYRN</sequence>
<keyword evidence="3" id="KW-0732">Signal</keyword>
<dbReference type="VEuPathDB" id="TriTrypDB:TvY486_0303154"/>
<feature type="signal peptide" evidence="3">
    <location>
        <begin position="1"/>
        <end position="20"/>
    </location>
</feature>
<protein>
    <submittedName>
        <fullName evidence="4">Uncharacterized protein</fullName>
    </submittedName>
</protein>
<accession>G0TT52</accession>
<gene>
    <name evidence="4" type="ORF">TVY486_0303154</name>
</gene>
<dbReference type="AlphaFoldDB" id="G0TT52"/>
<feature type="transmembrane region" description="Helical" evidence="2">
    <location>
        <begin position="300"/>
        <end position="319"/>
    </location>
</feature>
<evidence type="ECO:0000313" key="4">
    <source>
        <dbReference type="EMBL" id="CCC47133.1"/>
    </source>
</evidence>